<dbReference type="Proteomes" id="UP000266841">
    <property type="component" value="Unassembled WGS sequence"/>
</dbReference>
<dbReference type="InterPro" id="IPR052636">
    <property type="entry name" value="UDP-D-xylose:L-fucose_XylT"/>
</dbReference>
<proteinExistence type="predicted"/>
<dbReference type="PANTHER" id="PTHR47032">
    <property type="entry name" value="UDP-D-XYLOSE:L-FUCOSE ALPHA-1,3-D-XYLOSYLTRANSFERASE-RELATED"/>
    <property type="match status" value="1"/>
</dbReference>
<evidence type="ECO:0000313" key="3">
    <source>
        <dbReference type="EMBL" id="EJK73664.1"/>
    </source>
</evidence>
<evidence type="ECO:0000313" key="4">
    <source>
        <dbReference type="Proteomes" id="UP000266841"/>
    </source>
</evidence>
<dbReference type="EMBL" id="AGNL01004319">
    <property type="protein sequence ID" value="EJK73664.1"/>
    <property type="molecule type" value="Genomic_DNA"/>
</dbReference>
<dbReference type="InterPro" id="IPR005069">
    <property type="entry name" value="Nucl-diP-sugar_transferase"/>
</dbReference>
<dbReference type="PANTHER" id="PTHR47032:SF1">
    <property type="entry name" value="UDP-D-XYLOSE:L-FUCOSE ALPHA-1,3-D-XYLOSYLTRANSFERASE-RELATED"/>
    <property type="match status" value="1"/>
</dbReference>
<dbReference type="Pfam" id="PF03407">
    <property type="entry name" value="Nucleotid_trans"/>
    <property type="match status" value="1"/>
</dbReference>
<dbReference type="GO" id="GO:0005794">
    <property type="term" value="C:Golgi apparatus"/>
    <property type="evidence" value="ECO:0007669"/>
    <property type="project" value="TreeGrafter"/>
</dbReference>
<reference evidence="3 4" key="1">
    <citation type="journal article" date="2012" name="Genome Biol.">
        <title>Genome and low-iron response of an oceanic diatom adapted to chronic iron limitation.</title>
        <authorList>
            <person name="Lommer M."/>
            <person name="Specht M."/>
            <person name="Roy A.S."/>
            <person name="Kraemer L."/>
            <person name="Andreson R."/>
            <person name="Gutowska M.A."/>
            <person name="Wolf J."/>
            <person name="Bergner S.V."/>
            <person name="Schilhabel M.B."/>
            <person name="Klostermeier U.C."/>
            <person name="Beiko R.G."/>
            <person name="Rosenstiel P."/>
            <person name="Hippler M."/>
            <person name="Laroche J."/>
        </authorList>
    </citation>
    <scope>NUCLEOTIDE SEQUENCE [LARGE SCALE GENOMIC DNA]</scope>
    <source>
        <strain evidence="3 4">CCMP1005</strain>
    </source>
</reference>
<gene>
    <name evidence="3" type="ORF">THAOC_04700</name>
</gene>
<feature type="domain" description="Nucleotide-diphospho-sugar transferase" evidence="2">
    <location>
        <begin position="103"/>
        <end position="204"/>
    </location>
</feature>
<dbReference type="eggNOG" id="ENOG502R34C">
    <property type="taxonomic scope" value="Eukaryota"/>
</dbReference>
<protein>
    <recommendedName>
        <fullName evidence="2">Nucleotide-diphospho-sugar transferase domain-containing protein</fullName>
    </recommendedName>
</protein>
<organism evidence="3 4">
    <name type="scientific">Thalassiosira oceanica</name>
    <name type="common">Marine diatom</name>
    <dbReference type="NCBI Taxonomy" id="159749"/>
    <lineage>
        <taxon>Eukaryota</taxon>
        <taxon>Sar</taxon>
        <taxon>Stramenopiles</taxon>
        <taxon>Ochrophyta</taxon>
        <taxon>Bacillariophyta</taxon>
        <taxon>Coscinodiscophyceae</taxon>
        <taxon>Thalassiosirophycidae</taxon>
        <taxon>Thalassiosirales</taxon>
        <taxon>Thalassiosiraceae</taxon>
        <taxon>Thalassiosira</taxon>
    </lineage>
</organism>
<evidence type="ECO:0000259" key="2">
    <source>
        <dbReference type="Pfam" id="PF03407"/>
    </source>
</evidence>
<comment type="caution">
    <text evidence="3">The sequence shown here is derived from an EMBL/GenBank/DDBJ whole genome shotgun (WGS) entry which is preliminary data.</text>
</comment>
<dbReference type="GO" id="GO:0016757">
    <property type="term" value="F:glycosyltransferase activity"/>
    <property type="evidence" value="ECO:0007669"/>
    <property type="project" value="TreeGrafter"/>
</dbReference>
<evidence type="ECO:0000256" key="1">
    <source>
        <dbReference type="SAM" id="MobiDB-lite"/>
    </source>
</evidence>
<feature type="region of interest" description="Disordered" evidence="1">
    <location>
        <begin position="46"/>
        <end position="74"/>
    </location>
</feature>
<dbReference type="OrthoDB" id="540503at2759"/>
<name>K0T9D5_THAOC</name>
<accession>K0T9D5</accession>
<sequence length="392" mass="43786">MAIIGNFESYHIQRWMRVDTVKSTPIKPELPLSLVSRGYASRGESKLLRPAVRRQGPGGVDPNSGEGGEGQHRCGHDMQSGAVCAANELCMLGKATGFDLGQILVFPTDMETKELAEGLGLTTYFDAEKLQSHDVRQGERTRFGHDYEYPPDISKVLCVLYPLMLNYDVLFQDADLVWLNDPVPFFHDEGLKKWDVLFQHDGSNSVRYAVTLLGEFGVLLCPGEQAESIPLRFAAVSFRPDNYLGQPPTGACAAPCRAQFSVRLERQGVREGYGDVPRRISFSQAKVFHEEIYQTRNGVTDIPHVSSQSWTENKDNKLLFLRQLGEWYLQDSCIGKTFSEIAVARSASGEPAPIHEQCCAAEPIFSCHYKDKPSMLPCKNSPSIDKGQRSFW</sequence>
<dbReference type="AlphaFoldDB" id="K0T9D5"/>
<keyword evidence="4" id="KW-1185">Reference proteome</keyword>